<gene>
    <name evidence="6" type="ORF">HTAM1171_LOCUS4498</name>
</gene>
<name>A0A7S2HAS1_9STRA</name>
<dbReference type="PRINTS" id="PR00974">
    <property type="entry name" value="RIBOSOMALS18"/>
</dbReference>
<feature type="chain" id="PRO_5030598735" description="Ribosomal protein S18" evidence="5">
    <location>
        <begin position="23"/>
        <end position="492"/>
    </location>
</feature>
<feature type="signal peptide" evidence="5">
    <location>
        <begin position="1"/>
        <end position="22"/>
    </location>
</feature>
<feature type="compositionally biased region" description="Polar residues" evidence="4">
    <location>
        <begin position="248"/>
        <end position="261"/>
    </location>
</feature>
<dbReference type="Pfam" id="PF01084">
    <property type="entry name" value="Ribosomal_S18"/>
    <property type="match status" value="1"/>
</dbReference>
<keyword evidence="5" id="KW-0732">Signal</keyword>
<comment type="similarity">
    <text evidence="1">Belongs to the bacterial ribosomal protein bS18 family.</text>
</comment>
<keyword evidence="3" id="KW-0687">Ribonucleoprotein</keyword>
<dbReference type="GO" id="GO:0003735">
    <property type="term" value="F:structural constituent of ribosome"/>
    <property type="evidence" value="ECO:0007669"/>
    <property type="project" value="InterPro"/>
</dbReference>
<sequence>MSKRHAQAILLLLCVHHHPSCSYRHTNMMKGQRLSTTSSSIQKAILSNASSKRGVVLNCNDRLLTTYSNNTNSKPVTYKQHVYNKHSFHLQHFSSTSGGGDNDDKKEDDPFGLTYDDNTPNNIGNTIPPSYTRDETTGKFTGELQSELSPQDLKLLNLNAVDAERQLVDKFVQSWNDDDDDEEEKEEKMMELAERVREEQIAFGRIGRAPSTPHTDDKDGEDDKYTSGLTPSEASTLKEFLKRRYNRDLTSSPDDNTTYNLQDDIPIQSIQSGATSKTSNNNNNNTDQDLTYLTPPAQKILSEHTTNLPPDDPFLDLMPHDLNPTRKVNRRRAQPIPPSLLHHNNLSLLRRYVTPGGQIMNRVQSRLGAKDQRKVAKMVKRARHLGLIPHMGQWKLEDHGNLSELEVLEKERKKRMMMDGGGLEEEEDDLMVEKDWEKELKRRGLVIEYKPAMSPDMVDKMLELEQRIFGDGVVGVGDDDLVEDGETLEKKD</sequence>
<evidence type="ECO:0000256" key="4">
    <source>
        <dbReference type="SAM" id="MobiDB-lite"/>
    </source>
</evidence>
<feature type="compositionally biased region" description="Low complexity" evidence="4">
    <location>
        <begin position="118"/>
        <end position="129"/>
    </location>
</feature>
<keyword evidence="2" id="KW-0689">Ribosomal protein</keyword>
<accession>A0A7S2HAS1</accession>
<evidence type="ECO:0000313" key="6">
    <source>
        <dbReference type="EMBL" id="CAD9485313.1"/>
    </source>
</evidence>
<dbReference type="InterPro" id="IPR036870">
    <property type="entry name" value="Ribosomal_bS18_sf"/>
</dbReference>
<dbReference type="GO" id="GO:0006412">
    <property type="term" value="P:translation"/>
    <property type="evidence" value="ECO:0007669"/>
    <property type="project" value="InterPro"/>
</dbReference>
<feature type="region of interest" description="Disordered" evidence="4">
    <location>
        <begin position="93"/>
        <end position="137"/>
    </location>
</feature>
<dbReference type="GO" id="GO:0005763">
    <property type="term" value="C:mitochondrial small ribosomal subunit"/>
    <property type="evidence" value="ECO:0007669"/>
    <property type="project" value="TreeGrafter"/>
</dbReference>
<dbReference type="SUPFAM" id="SSF46911">
    <property type="entry name" value="Ribosomal protein S18"/>
    <property type="match status" value="1"/>
</dbReference>
<dbReference type="PANTHER" id="PTHR13479:SF40">
    <property type="entry name" value="SMALL RIBOSOMAL SUBUNIT PROTEIN BS18M"/>
    <property type="match status" value="1"/>
</dbReference>
<proteinExistence type="inferred from homology"/>
<evidence type="ECO:0008006" key="7">
    <source>
        <dbReference type="Google" id="ProtNLM"/>
    </source>
</evidence>
<dbReference type="EMBL" id="HBGV01007384">
    <property type="protein sequence ID" value="CAD9485313.1"/>
    <property type="molecule type" value="Transcribed_RNA"/>
</dbReference>
<evidence type="ECO:0000256" key="5">
    <source>
        <dbReference type="SAM" id="SignalP"/>
    </source>
</evidence>
<evidence type="ECO:0000256" key="1">
    <source>
        <dbReference type="ARBA" id="ARBA00005589"/>
    </source>
</evidence>
<feature type="region of interest" description="Disordered" evidence="4">
    <location>
        <begin position="198"/>
        <end position="237"/>
    </location>
</feature>
<reference evidence="6" key="1">
    <citation type="submission" date="2021-01" db="EMBL/GenBank/DDBJ databases">
        <authorList>
            <person name="Corre E."/>
            <person name="Pelletier E."/>
            <person name="Niang G."/>
            <person name="Scheremetjew M."/>
            <person name="Finn R."/>
            <person name="Kale V."/>
            <person name="Holt S."/>
            <person name="Cochrane G."/>
            <person name="Meng A."/>
            <person name="Brown T."/>
            <person name="Cohen L."/>
        </authorList>
    </citation>
    <scope>NUCLEOTIDE SEQUENCE</scope>
    <source>
        <strain evidence="6">CCMP826</strain>
    </source>
</reference>
<organism evidence="6">
    <name type="scientific">Helicotheca tamesis</name>
    <dbReference type="NCBI Taxonomy" id="374047"/>
    <lineage>
        <taxon>Eukaryota</taxon>
        <taxon>Sar</taxon>
        <taxon>Stramenopiles</taxon>
        <taxon>Ochrophyta</taxon>
        <taxon>Bacillariophyta</taxon>
        <taxon>Mediophyceae</taxon>
        <taxon>Lithodesmiophycidae</taxon>
        <taxon>Lithodesmiales</taxon>
        <taxon>Lithodesmiaceae</taxon>
        <taxon>Helicotheca</taxon>
    </lineage>
</organism>
<dbReference type="AlphaFoldDB" id="A0A7S2HAS1"/>
<dbReference type="Gene3D" id="4.10.640.10">
    <property type="entry name" value="Ribosomal protein S18"/>
    <property type="match status" value="1"/>
</dbReference>
<feature type="compositionally biased region" description="Basic and acidic residues" evidence="4">
    <location>
        <begin position="214"/>
        <end position="225"/>
    </location>
</feature>
<feature type="region of interest" description="Disordered" evidence="4">
    <location>
        <begin position="246"/>
        <end position="265"/>
    </location>
</feature>
<evidence type="ECO:0000256" key="2">
    <source>
        <dbReference type="ARBA" id="ARBA00022980"/>
    </source>
</evidence>
<evidence type="ECO:0000256" key="3">
    <source>
        <dbReference type="ARBA" id="ARBA00023274"/>
    </source>
</evidence>
<protein>
    <recommendedName>
        <fullName evidence="7">Ribosomal protein S18</fullName>
    </recommendedName>
</protein>
<dbReference type="GO" id="GO:0070181">
    <property type="term" value="F:small ribosomal subunit rRNA binding"/>
    <property type="evidence" value="ECO:0007669"/>
    <property type="project" value="TreeGrafter"/>
</dbReference>
<dbReference type="PANTHER" id="PTHR13479">
    <property type="entry name" value="30S RIBOSOMAL PROTEIN S18"/>
    <property type="match status" value="1"/>
</dbReference>
<dbReference type="InterPro" id="IPR001648">
    <property type="entry name" value="Ribosomal_bS18"/>
</dbReference>